<dbReference type="SMART" id="SM01026">
    <property type="entry name" value="Beach"/>
    <property type="match status" value="1"/>
</dbReference>
<dbReference type="PANTHER" id="PTHR46108:SF1">
    <property type="entry name" value="WD REPEAT AND FYVE DOMAIN-CONTAINING PROTEIN 3"/>
    <property type="match status" value="1"/>
</dbReference>
<dbReference type="SUPFAM" id="SSF48371">
    <property type="entry name" value="ARM repeat"/>
    <property type="match status" value="3"/>
</dbReference>
<feature type="domain" description="BEACH" evidence="4">
    <location>
        <begin position="2711"/>
        <end position="2843"/>
    </location>
</feature>
<dbReference type="InterPro" id="IPR013320">
    <property type="entry name" value="ConA-like_dom_sf"/>
</dbReference>
<evidence type="ECO:0000256" key="3">
    <source>
        <dbReference type="SAM" id="MobiDB-lite"/>
    </source>
</evidence>
<keyword evidence="1" id="KW-0853">WD repeat</keyword>
<organism evidence="6 7">
    <name type="scientific">Crenichthys baileyi</name>
    <name type="common">White River springfish</name>
    <dbReference type="NCBI Taxonomy" id="28760"/>
    <lineage>
        <taxon>Eukaryota</taxon>
        <taxon>Metazoa</taxon>
        <taxon>Chordata</taxon>
        <taxon>Craniata</taxon>
        <taxon>Vertebrata</taxon>
        <taxon>Euteleostomi</taxon>
        <taxon>Actinopterygii</taxon>
        <taxon>Neopterygii</taxon>
        <taxon>Teleostei</taxon>
        <taxon>Neoteleostei</taxon>
        <taxon>Acanthomorphata</taxon>
        <taxon>Ovalentaria</taxon>
        <taxon>Atherinomorphae</taxon>
        <taxon>Cyprinodontiformes</taxon>
        <taxon>Goodeidae</taxon>
        <taxon>Crenichthys</taxon>
    </lineage>
</organism>
<keyword evidence="2" id="KW-0677">Repeat</keyword>
<name>A0AAV9SNZ6_9TELE</name>
<feature type="domain" description="BEACH-type PH" evidence="5">
    <location>
        <begin position="2559"/>
        <end position="2684"/>
    </location>
</feature>
<evidence type="ECO:0000256" key="1">
    <source>
        <dbReference type="ARBA" id="ARBA00022574"/>
    </source>
</evidence>
<reference evidence="6 7" key="1">
    <citation type="submission" date="2021-06" db="EMBL/GenBank/DDBJ databases">
        <authorList>
            <person name="Palmer J.M."/>
        </authorList>
    </citation>
    <scope>NUCLEOTIDE SEQUENCE [LARGE SCALE GENOMIC DNA]</scope>
    <source>
        <strain evidence="6 7">MEX-2019</strain>
        <tissue evidence="6">Muscle</tissue>
    </source>
</reference>
<dbReference type="InterPro" id="IPR056252">
    <property type="entry name" value="Alfy-like_Arm-like"/>
</dbReference>
<dbReference type="InterPro" id="IPR016024">
    <property type="entry name" value="ARM-type_fold"/>
</dbReference>
<dbReference type="InterPro" id="IPR036372">
    <property type="entry name" value="BEACH_dom_sf"/>
</dbReference>
<keyword evidence="7" id="KW-1185">Reference proteome</keyword>
<dbReference type="EMBL" id="JAHHUM010000036">
    <property type="protein sequence ID" value="KAK5623303.1"/>
    <property type="molecule type" value="Genomic_DNA"/>
</dbReference>
<dbReference type="PANTHER" id="PTHR46108">
    <property type="entry name" value="BLUE CHEESE"/>
    <property type="match status" value="1"/>
</dbReference>
<feature type="region of interest" description="Disordered" evidence="3">
    <location>
        <begin position="189"/>
        <end position="211"/>
    </location>
</feature>
<dbReference type="InterPro" id="IPR011993">
    <property type="entry name" value="PH-like_dom_sf"/>
</dbReference>
<dbReference type="Gene3D" id="2.30.29.30">
    <property type="entry name" value="Pleckstrin-homology domain (PH domain)/Phosphotyrosine-binding domain (PTB)"/>
    <property type="match status" value="1"/>
</dbReference>
<dbReference type="GO" id="GO:0035973">
    <property type="term" value="P:aggrephagy"/>
    <property type="evidence" value="ECO:0007669"/>
    <property type="project" value="TreeGrafter"/>
</dbReference>
<feature type="region of interest" description="Disordered" evidence="3">
    <location>
        <begin position="2514"/>
        <end position="2533"/>
    </location>
</feature>
<dbReference type="FunFam" id="2.30.29.30:FF:000095">
    <property type="entry name" value="WD repeat and FYVE domain containing 3"/>
    <property type="match status" value="1"/>
</dbReference>
<dbReference type="Gene3D" id="1.10.1540.10">
    <property type="entry name" value="BEACH domain"/>
    <property type="match status" value="1"/>
</dbReference>
<accession>A0AAV9SNZ6</accession>
<dbReference type="PROSITE" id="PS50197">
    <property type="entry name" value="BEACH"/>
    <property type="match status" value="1"/>
</dbReference>
<dbReference type="SUPFAM" id="SSF49899">
    <property type="entry name" value="Concanavalin A-like lectins/glucanases"/>
    <property type="match status" value="1"/>
</dbReference>
<dbReference type="CDD" id="cd01201">
    <property type="entry name" value="PH_BEACH"/>
    <property type="match status" value="1"/>
</dbReference>
<dbReference type="InterPro" id="IPR023362">
    <property type="entry name" value="PH-BEACH_dom"/>
</dbReference>
<dbReference type="SUPFAM" id="SSF81837">
    <property type="entry name" value="BEACH domain"/>
    <property type="match status" value="1"/>
</dbReference>
<dbReference type="PROSITE" id="PS51783">
    <property type="entry name" value="PH_BEACH"/>
    <property type="match status" value="1"/>
</dbReference>
<evidence type="ECO:0000256" key="2">
    <source>
        <dbReference type="ARBA" id="ARBA00022737"/>
    </source>
</evidence>
<dbReference type="Gene3D" id="1.25.10.10">
    <property type="entry name" value="Leucine-rich Repeat Variant"/>
    <property type="match status" value="1"/>
</dbReference>
<dbReference type="InterPro" id="IPR051944">
    <property type="entry name" value="BEACH_domain_protein"/>
</dbReference>
<gene>
    <name evidence="6" type="primary">WDFY3_2</name>
    <name evidence="6" type="ORF">CRENBAI_016180</name>
</gene>
<feature type="compositionally biased region" description="Pro residues" evidence="3">
    <location>
        <begin position="192"/>
        <end position="203"/>
    </location>
</feature>
<evidence type="ECO:0000313" key="7">
    <source>
        <dbReference type="Proteomes" id="UP001311232"/>
    </source>
</evidence>
<dbReference type="SUPFAM" id="SSF50729">
    <property type="entry name" value="PH domain-like"/>
    <property type="match status" value="1"/>
</dbReference>
<dbReference type="Proteomes" id="UP001311232">
    <property type="component" value="Unassembled WGS sequence"/>
</dbReference>
<protein>
    <submittedName>
        <fullName evidence="6">WD repeat and FYVE domain-containing protein 3</fullName>
    </submittedName>
</protein>
<proteinExistence type="predicted"/>
<evidence type="ECO:0000259" key="4">
    <source>
        <dbReference type="PROSITE" id="PS50197"/>
    </source>
</evidence>
<dbReference type="Pfam" id="PF14844">
    <property type="entry name" value="PH_BEACH"/>
    <property type="match status" value="1"/>
</dbReference>
<dbReference type="InterPro" id="IPR000409">
    <property type="entry name" value="BEACH_dom"/>
</dbReference>
<comment type="caution">
    <text evidence="6">The sequence shown here is derived from an EMBL/GenBank/DDBJ whole genome shotgun (WGS) entry which is preliminary data.</text>
</comment>
<evidence type="ECO:0000259" key="5">
    <source>
        <dbReference type="PROSITE" id="PS51783"/>
    </source>
</evidence>
<evidence type="ECO:0000313" key="6">
    <source>
        <dbReference type="EMBL" id="KAK5623303.1"/>
    </source>
</evidence>
<dbReference type="InterPro" id="IPR011989">
    <property type="entry name" value="ARM-like"/>
</dbReference>
<dbReference type="Pfam" id="PF02138">
    <property type="entry name" value="Beach"/>
    <property type="match status" value="1"/>
</dbReference>
<sequence>MLAERKENSRAAFALTKPLKMNMVKRIMGRPRQEECSPQDNALGLMHLRRLFSELCHPPRHMTQKEQEEKLYMMLPVFNRVFGNAPPSSMMEKFSDLLQFTTQVSRLMVTEIRRRASNKSTEAASRAIVQFLEVNQSEDASRGWMLLTTINLLASSGQKTVDCMTTMSVPSTLVKCLYLFFDLPHMAEAPVGPTPQPPQPPPNQEKTPGQAHIQPELPLADRRALLQKVFVQILVKLCTFVSPAEELAQKDDLQLLFSAITSWCPPHNLPWRRSAGEVLTTISRHGLSVNVVKYIHEKECLSTCVQNMQQSDDLSPLEIVEMFTGLSCFLKDSSNVSQTLLDDFRMCQGYTFLCDLMLRLEQAKEDETKDSLKDLVNLVTCLCTYGVTELKPAGLTTGAPFLLPGFILPQPSGKGHTVRNIQAFSVLQNAFLRARTSRLACMLLDAIGNIYGAEPANYFILESQHTLSQFAERVAKLPEAQAKYFELLEFVVFSLNYVPCKELFSVCMLLKSSTSLSCSITAARTLLKLARHDPVFSDVLREVGLLEVMVNLLHKYAALLKDPASQQQPQNNDRADCKNNPIAEEQKQLAWLVMETLTVLLQGSNTTNTNAALFREFGGARCVHNIVKYRQCREHALLIIQQLVLSPSGDDDMGTLLGLMHSAPSSELQLKTDILRALLAVLRESHRTRTVFRKVGGFVYITSLLVAMERSLCQPPRHGWERVNQNQVFELLHTVFCTLTAAMRYEPANSHFFRTEIQYEKLADAVRLLGCFSDTKKLGPTGVFPSNAQPFQRLLEDEASSGGCAGDSVCPTLKHCSKLFIYLYKMATDSFDSRAEQVPPCLTHETSLPSPWGTPALARKRQGYYGTSGPSAPVKALTDLKLHSVNPSHPASFSSSSDMVVIHPGAVLAMLDLLPSVSSDSQPEHALDLQLAVANILQLLVNSERNQQVLCEACLHQRLLQRCSQALGDEDHPLHPPLQRMFERLASQALQPIALREFLRLGNPLNCGAWDKKLLKQYRVHKPSSLGYDAEMRNSMTLSMEGFGPDSVFTTPAEDNGQYRISRSLVRSAEDSTVPLTRVKCLVSMTTPHDIRLHGSTVTPAFVEFDSSLEGFGCLFLPSLAPHNAPTNNTNTSGVSDGAVLSGMGTGERLFPPPSGLSYSTWFCVERFSTAPQAHPVRLLTMVRRATSSEQHYVCLAVVLSGKDRSLTVSTKEELLQTYSDESSEEASFYEILPCCARFRCGELIAEGQWHHLVLVMSKGMLKNSMATLYLDGQLISTVKLHYIHSAPGGSGSTNPPVVSTVYGYIGTPPAQRQLSNLVWRLGPSHFLEEVLPATSVAAIFELGPNYVGSFQAVYLPCKDTKMEVAPATPVALVPEEKVSFSLYGLSVSTLTVAKIRKAYNKLDSKAIAKQLAVSSHENATPVKLIHNAAGHLNGPARTVGAAVIGYLGVRSFVPKPVATNLQYVGGAAAILGLVAMASDVEGLYAAVKALVCVVKSDPLASKEMERINGYQLLAMLLKKKRSLLNSHILHLTFSLVGTVDSGHETSIIPNSTAFQDLLCDFEVWLHAPYELHLSLFEHFNELLTESSEAAKNAKLLREFQLIPRLLLTLRDTSLSQPTVAAISNVLSLLLQGFPNPYDLLRFGQFISSTLPTFAVCEKFVVMEINNEEKIDGGNDDDFSGLLSASLILLRNRLLDNLLKLLFTTKEKCTVNVQACEELVRTLGFDWLLMFMEEHLHSTTVTVALRILVVLLSNQPILNRFREGLSGGSWLDQTDSVLTNKIGTVLGFNVGRSAGGRSTVREINKDACHFPGFPVLQTLLPKHTNVPELYFLLMALFLQQPVTELPDSLQVHFDLDSIWTFIFGMPASSGAVVSSIHSVCTEASFLLLAMLRSMLNLPWQSEEEGSWLREYPVTLMQFFRYLYHNVPDLAPMWHSPEFLCALAATVFPFNIRPYSEMVSDLDDEAGSPTEEFKAFAGDTGMNRSQSEYCNVGSKTSLTNHPAKKYVFDFMRVLIMDNMCMTPASKQTPIMDMLLEASPDRSTRTQQKEFQSSILDGVMEHLLAADVLLGEDASLPLSTGGSYQILVNNVFYFTQRVVDKLWQGMFNKDSKLVVDFIVQLIGQSKRRSQGLSLDTIYHCLNRTVLYQLCRPHKTVAQQVALLDALRVLTVNRNLVLGPGNHDQDFVACLAHCFICLHSGSSVEGFGLEAEARMTTWHVMMPAENETDSTHSHDVSEGRQLLLKAVNRVWTELMHSKRQMLEDIFKVSLPCNDRGHVDISTARPALEEPALKSWQNHLAHEKKCISRGEAAAPAAQSKLSRVSSGFGLSKLTGVRRNKKENSLNKNSPSAQETFQWMFTHIAVVRDLVAMQYKEYQERQQNALKYVTEDWAAIEYELLRERGLWGPPIGSHLDKFTLEMTEGPCRMRKKMVRNDMFYIHYPYIPEAETNTNSAQKPVRYRRAISYDSKEYYMRLLSGNPGMYQHSVEHNTEGETTQQEPEHGEDTIARVKGLVKAPLKRSRSTADGADEDSQEQLQDHLLELGGPEEEQRTDNTSLLRLLEEGEKIQHMYRFARVQGLDTSEGLLLFGKEHFYVIDGYTMTVSREIRDIDTLPSNLHEAIIPRGARQGQSQLKRTCSIFAYEDIKEVHKRRYLLQPMAVEVFSADGRNYLLAFQKGVRNKVYQRFLAVVPSLADSSESVSGQRPNTSVEQGSGLLSTLVGEKSVTQRWERGEISNFQYLMHLNTLAGRSYNDLMQYPVFPWILADYDTEELDLNNPKTFRNLAKPMGAQTDDRLTQYKKRYKDWEDPNGETPAYHYGTHYSSAMIVASYLVRMEPFTQIFLRLQV</sequence>
<dbReference type="Pfam" id="PF23295">
    <property type="entry name" value="Arm_4"/>
    <property type="match status" value="1"/>
</dbReference>